<reference evidence="11" key="1">
    <citation type="submission" date="2022-03" db="EMBL/GenBank/DDBJ databases">
        <title>De novo assembled genomes of Belliella spp. (Cyclobacteriaceae) strains.</title>
        <authorList>
            <person name="Szabo A."/>
            <person name="Korponai K."/>
            <person name="Felfoldi T."/>
        </authorList>
    </citation>
    <scope>NUCLEOTIDE SEQUENCE</scope>
    <source>
        <strain evidence="11">DSM 107340</strain>
    </source>
</reference>
<dbReference type="Pfam" id="PF07730">
    <property type="entry name" value="HisKA_3"/>
    <property type="match status" value="1"/>
</dbReference>
<keyword evidence="12" id="KW-1185">Reference proteome</keyword>
<evidence type="ECO:0000256" key="8">
    <source>
        <dbReference type="ARBA" id="ARBA00023012"/>
    </source>
</evidence>
<dbReference type="EMBL" id="JAKZGS010000003">
    <property type="protein sequence ID" value="MCH7397579.1"/>
    <property type="molecule type" value="Genomic_DNA"/>
</dbReference>
<sequence>MITTSLKSNTIFTAIFCIKLLYSTLSIAQNQIVDSLIPAFEVENNLQKRFELIKNILSNLDQDYDRSRVIEYYKAGLQIAEETENFLEFGKWSIELYEIYRLDPNDENEALSLMKQAKSHIQEVHDNRVRGIIYLKLAAAHYSKTEFTKAIEAYTMAELEFSENDSIYLADAIFFRAQAKDYKGELIGSMNDYQKAKIIYENLNDIDYVNYVNNGIAVLYSKYNIFQEAEKIRIGLAENYLKQGNLNDWAITLYNQSRDYVKQNKQEDSFAALKKVHGKINNDSTIDPDIRTIVNLSLSNYYSQKNDKEMQTKHFEEAQLLVKNQLESSSFIRLPLLKSRILIYENQNNLNRAYELAKEYTTQAVDAANMDQIIDAYLIESRISEKHGDYKNAFESLAKYQNFTDSLFQANQANTFSYFQTLYETEKKERDLLLKTQELAEIKAKTIKKIRTIVIISVLILTVMLLWFLIKNLKAAKKAKIQQEKFSRDLLISQENERKRISKDLHDGLGQSLLLIKNKIILNQDNSTSTLLDNAIEELRGISRSLHPFQLEELGVSGAIQNLLNQIDEETAIFVSSEIDNIDNLFDKDQQLHIYRIVQESFNNIIKHAKASAVRVMLTKKEKEILLTIQDNGIGFDFSEKYNDFKSLGLKTLKERTATLGGSMKVDSEMQKGTIFSFLITI</sequence>
<organism evidence="11 12">
    <name type="scientific">Belliella calami</name>
    <dbReference type="NCBI Taxonomy" id="2923436"/>
    <lineage>
        <taxon>Bacteria</taxon>
        <taxon>Pseudomonadati</taxon>
        <taxon>Bacteroidota</taxon>
        <taxon>Cytophagia</taxon>
        <taxon>Cytophagales</taxon>
        <taxon>Cyclobacteriaceae</taxon>
        <taxon>Belliella</taxon>
    </lineage>
</organism>
<dbReference type="InterPro" id="IPR011712">
    <property type="entry name" value="Sig_transdc_His_kin_sub3_dim/P"/>
</dbReference>
<evidence type="ECO:0000259" key="10">
    <source>
        <dbReference type="PROSITE" id="PS50109"/>
    </source>
</evidence>
<feature type="transmembrane region" description="Helical" evidence="9">
    <location>
        <begin position="450"/>
        <end position="470"/>
    </location>
</feature>
<dbReference type="PANTHER" id="PTHR24421:SF10">
    <property type="entry name" value="NITRATE_NITRITE SENSOR PROTEIN NARQ"/>
    <property type="match status" value="1"/>
</dbReference>
<feature type="domain" description="Histidine kinase" evidence="10">
    <location>
        <begin position="504"/>
        <end position="682"/>
    </location>
</feature>
<dbReference type="InterPro" id="IPR005467">
    <property type="entry name" value="His_kinase_dom"/>
</dbReference>
<dbReference type="InterPro" id="IPR003594">
    <property type="entry name" value="HATPase_dom"/>
</dbReference>
<evidence type="ECO:0000256" key="3">
    <source>
        <dbReference type="ARBA" id="ARBA00022553"/>
    </source>
</evidence>
<dbReference type="Proteomes" id="UP001165488">
    <property type="component" value="Unassembled WGS sequence"/>
</dbReference>
<evidence type="ECO:0000313" key="11">
    <source>
        <dbReference type="EMBL" id="MCH7397579.1"/>
    </source>
</evidence>
<evidence type="ECO:0000256" key="6">
    <source>
        <dbReference type="ARBA" id="ARBA00022777"/>
    </source>
</evidence>
<keyword evidence="4" id="KW-0808">Transferase</keyword>
<evidence type="ECO:0000256" key="9">
    <source>
        <dbReference type="SAM" id="Phobius"/>
    </source>
</evidence>
<dbReference type="EC" id="2.7.13.3" evidence="2"/>
<dbReference type="InterPro" id="IPR050482">
    <property type="entry name" value="Sensor_HK_TwoCompSys"/>
</dbReference>
<dbReference type="PROSITE" id="PS50109">
    <property type="entry name" value="HIS_KIN"/>
    <property type="match status" value="1"/>
</dbReference>
<keyword evidence="9" id="KW-0812">Transmembrane</keyword>
<name>A0ABS9ULT2_9BACT</name>
<keyword evidence="9" id="KW-1133">Transmembrane helix</keyword>
<dbReference type="Gene3D" id="1.25.40.10">
    <property type="entry name" value="Tetratricopeptide repeat domain"/>
    <property type="match status" value="1"/>
</dbReference>
<comment type="catalytic activity">
    <reaction evidence="1">
        <text>ATP + protein L-histidine = ADP + protein N-phospho-L-histidine.</text>
        <dbReference type="EC" id="2.7.13.3"/>
    </reaction>
</comment>
<dbReference type="PANTHER" id="PTHR24421">
    <property type="entry name" value="NITRATE/NITRITE SENSOR PROTEIN NARX-RELATED"/>
    <property type="match status" value="1"/>
</dbReference>
<keyword evidence="7" id="KW-0067">ATP-binding</keyword>
<evidence type="ECO:0000256" key="5">
    <source>
        <dbReference type="ARBA" id="ARBA00022741"/>
    </source>
</evidence>
<comment type="caution">
    <text evidence="11">The sequence shown here is derived from an EMBL/GenBank/DDBJ whole genome shotgun (WGS) entry which is preliminary data.</text>
</comment>
<keyword evidence="5" id="KW-0547">Nucleotide-binding</keyword>
<keyword evidence="3" id="KW-0597">Phosphoprotein</keyword>
<gene>
    <name evidence="11" type="ORF">MM236_06245</name>
</gene>
<keyword evidence="8" id="KW-0902">Two-component regulatory system</keyword>
<dbReference type="CDD" id="cd16917">
    <property type="entry name" value="HATPase_UhpB-NarQ-NarX-like"/>
    <property type="match status" value="1"/>
</dbReference>
<dbReference type="Gene3D" id="1.20.5.1930">
    <property type="match status" value="1"/>
</dbReference>
<dbReference type="Pfam" id="PF02518">
    <property type="entry name" value="HATPase_c"/>
    <property type="match status" value="1"/>
</dbReference>
<dbReference type="GO" id="GO:0016301">
    <property type="term" value="F:kinase activity"/>
    <property type="evidence" value="ECO:0007669"/>
    <property type="project" value="UniProtKB-KW"/>
</dbReference>
<evidence type="ECO:0000256" key="7">
    <source>
        <dbReference type="ARBA" id="ARBA00022840"/>
    </source>
</evidence>
<dbReference type="SUPFAM" id="SSF55874">
    <property type="entry name" value="ATPase domain of HSP90 chaperone/DNA topoisomerase II/histidine kinase"/>
    <property type="match status" value="1"/>
</dbReference>
<keyword evidence="9" id="KW-0472">Membrane</keyword>
<evidence type="ECO:0000256" key="2">
    <source>
        <dbReference type="ARBA" id="ARBA00012438"/>
    </source>
</evidence>
<protein>
    <recommendedName>
        <fullName evidence="2">histidine kinase</fullName>
        <ecNumber evidence="2">2.7.13.3</ecNumber>
    </recommendedName>
</protein>
<dbReference type="Gene3D" id="3.30.565.10">
    <property type="entry name" value="Histidine kinase-like ATPase, C-terminal domain"/>
    <property type="match status" value="1"/>
</dbReference>
<keyword evidence="6 11" id="KW-0418">Kinase</keyword>
<dbReference type="RefSeq" id="WP_241274085.1">
    <property type="nucleotide sequence ID" value="NZ_JAKZGS010000003.1"/>
</dbReference>
<evidence type="ECO:0000313" key="12">
    <source>
        <dbReference type="Proteomes" id="UP001165488"/>
    </source>
</evidence>
<dbReference type="SUPFAM" id="SSF48452">
    <property type="entry name" value="TPR-like"/>
    <property type="match status" value="2"/>
</dbReference>
<dbReference type="InterPro" id="IPR036890">
    <property type="entry name" value="HATPase_C_sf"/>
</dbReference>
<evidence type="ECO:0000256" key="1">
    <source>
        <dbReference type="ARBA" id="ARBA00000085"/>
    </source>
</evidence>
<proteinExistence type="predicted"/>
<evidence type="ECO:0000256" key="4">
    <source>
        <dbReference type="ARBA" id="ARBA00022679"/>
    </source>
</evidence>
<accession>A0ABS9ULT2</accession>
<dbReference type="InterPro" id="IPR011990">
    <property type="entry name" value="TPR-like_helical_dom_sf"/>
</dbReference>